<keyword evidence="2" id="KW-1185">Reference proteome</keyword>
<name>G7H025_9ACTN</name>
<organism evidence="1 2">
    <name type="scientific">Gordonia araii NBRC 100433</name>
    <dbReference type="NCBI Taxonomy" id="1073574"/>
    <lineage>
        <taxon>Bacteria</taxon>
        <taxon>Bacillati</taxon>
        <taxon>Actinomycetota</taxon>
        <taxon>Actinomycetes</taxon>
        <taxon>Mycobacteriales</taxon>
        <taxon>Gordoniaceae</taxon>
        <taxon>Gordonia</taxon>
    </lineage>
</organism>
<comment type="caution">
    <text evidence="1">The sequence shown here is derived from an EMBL/GenBank/DDBJ whole genome shotgun (WGS) entry which is preliminary data.</text>
</comment>
<protein>
    <submittedName>
        <fullName evidence="1">Uncharacterized protein</fullName>
    </submittedName>
</protein>
<accession>G7H025</accession>
<dbReference type="Proteomes" id="UP000035088">
    <property type="component" value="Unassembled WGS sequence"/>
</dbReference>
<evidence type="ECO:0000313" key="1">
    <source>
        <dbReference type="EMBL" id="GAB09200.2"/>
    </source>
</evidence>
<proteinExistence type="predicted"/>
<dbReference type="EMBL" id="BAEE01000033">
    <property type="protein sequence ID" value="GAB09200.2"/>
    <property type="molecule type" value="Genomic_DNA"/>
</dbReference>
<reference evidence="1 2" key="1">
    <citation type="submission" date="2011-11" db="EMBL/GenBank/DDBJ databases">
        <title>Whole genome shotgun sequence of Gordonia araii NBRC 100433.</title>
        <authorList>
            <person name="Yoshida Y."/>
            <person name="Hosoyama A."/>
            <person name="Tsuchikane K."/>
            <person name="Katsumata H."/>
            <person name="Yamazaki S."/>
            <person name="Fujita N."/>
        </authorList>
    </citation>
    <scope>NUCLEOTIDE SEQUENCE [LARGE SCALE GENOMIC DNA]</scope>
    <source>
        <strain evidence="1 2">NBRC 100433</strain>
    </source>
</reference>
<gene>
    <name evidence="1" type="ORF">GOARA_033_00010</name>
</gene>
<dbReference type="AlphaFoldDB" id="G7H025"/>
<evidence type="ECO:0000313" key="2">
    <source>
        <dbReference type="Proteomes" id="UP000035088"/>
    </source>
</evidence>
<sequence length="97" mass="10523">MLVVSRGGATSGPVHIAVDRDTRVPTRPGVVVHRYAGLDARVMWNSRPPRVRVEHALLDVASAATTEVDAIATLADAVQAQMTTANRLQRTLSNRPW</sequence>
<feature type="non-terminal residue" evidence="1">
    <location>
        <position position="97"/>
    </location>
</feature>